<reference evidence="3 4" key="1">
    <citation type="journal article" date="2016" name="Int. J. Syst. Evol. Microbiol.">
        <title>Pontibacter aydingkolensis sp. nov., isolated from soil of a salt lake.</title>
        <authorList>
            <person name="Osman G."/>
            <person name="Zhang T."/>
            <person name="Lou K."/>
            <person name="Gao Y."/>
            <person name="Chang W."/>
            <person name="Lin Q."/>
            <person name="Yang H.M."/>
            <person name="Huo X.D."/>
            <person name="Wang N."/>
        </authorList>
    </citation>
    <scope>NUCLEOTIDE SEQUENCE [LARGE SCALE GENOMIC DNA]</scope>
    <source>
        <strain evidence="3 4">KACC 19255</strain>
    </source>
</reference>
<dbReference type="InterPro" id="IPR036424">
    <property type="entry name" value="UPP_synth-like_sf"/>
</dbReference>
<dbReference type="Pfam" id="PF01255">
    <property type="entry name" value="Prenyltransf"/>
    <property type="match status" value="1"/>
</dbReference>
<feature type="binding site" evidence="2">
    <location>
        <position position="26"/>
    </location>
    <ligand>
        <name>substrate</name>
    </ligand>
</feature>
<gene>
    <name evidence="3" type="ORF">K0O23_14480</name>
</gene>
<comment type="caution">
    <text evidence="3">The sequence shown here is derived from an EMBL/GenBank/DDBJ whole genome shotgun (WGS) entry which is preliminary data.</text>
</comment>
<evidence type="ECO:0000313" key="4">
    <source>
        <dbReference type="Proteomes" id="UP000813018"/>
    </source>
</evidence>
<keyword evidence="2" id="KW-0479">Metal-binding</keyword>
<dbReference type="Proteomes" id="UP000813018">
    <property type="component" value="Unassembled WGS sequence"/>
</dbReference>
<feature type="binding site" evidence="2">
    <location>
        <begin position="66"/>
        <end position="68"/>
    </location>
    <ligand>
        <name>substrate</name>
    </ligand>
</feature>
<keyword evidence="2" id="KW-0460">Magnesium</keyword>
<dbReference type="Gene3D" id="3.40.1180.10">
    <property type="entry name" value="Decaprenyl diphosphate synthase-like"/>
    <property type="match status" value="1"/>
</dbReference>
<dbReference type="PANTHER" id="PTHR10291">
    <property type="entry name" value="DEHYDRODOLICHYL DIPHOSPHATE SYNTHASE FAMILY MEMBER"/>
    <property type="match status" value="1"/>
</dbReference>
<accession>A0ABS7CWR8</accession>
<feature type="binding site" evidence="2">
    <location>
        <begin position="22"/>
        <end position="25"/>
    </location>
    <ligand>
        <name>substrate</name>
    </ligand>
</feature>
<feature type="binding site" evidence="2">
    <location>
        <position position="38"/>
    </location>
    <ligand>
        <name>substrate</name>
    </ligand>
</feature>
<dbReference type="PANTHER" id="PTHR10291:SF0">
    <property type="entry name" value="DEHYDRODOLICHYL DIPHOSPHATE SYNTHASE 2"/>
    <property type="match status" value="1"/>
</dbReference>
<feature type="binding site" evidence="2">
    <location>
        <position position="21"/>
    </location>
    <ligand>
        <name>Mg(2+)</name>
        <dbReference type="ChEBI" id="CHEBI:18420"/>
    </ligand>
</feature>
<feature type="binding site" evidence="2">
    <location>
        <position position="34"/>
    </location>
    <ligand>
        <name>substrate</name>
    </ligand>
</feature>
<dbReference type="EMBL" id="JAHYXK010000013">
    <property type="protein sequence ID" value="MBW7468279.1"/>
    <property type="molecule type" value="Genomic_DNA"/>
</dbReference>
<feature type="binding site" evidence="2">
    <location>
        <position position="70"/>
    </location>
    <ligand>
        <name>substrate</name>
    </ligand>
</feature>
<feature type="binding site" evidence="2">
    <location>
        <begin position="195"/>
        <end position="197"/>
    </location>
    <ligand>
        <name>substrate</name>
    </ligand>
</feature>
<keyword evidence="1 2" id="KW-0808">Transferase</keyword>
<comment type="function">
    <text evidence="2">Catalyzes the condensation of isopentenyl diphosphate (IPP) with allylic pyrophosphates generating different type of terpenoids.</text>
</comment>
<protein>
    <recommendedName>
        <fullName evidence="2">Isoprenyl transferase</fullName>
        <ecNumber evidence="2">2.5.1.-</ecNumber>
    </recommendedName>
</protein>
<feature type="binding site" evidence="2">
    <location>
        <position position="208"/>
    </location>
    <ligand>
        <name>Mg(2+)</name>
        <dbReference type="ChEBI" id="CHEBI:18420"/>
    </ligand>
</feature>
<proteinExistence type="inferred from homology"/>
<organism evidence="3 4">
    <name type="scientific">Pontibacter aydingkolensis</name>
    <dbReference type="NCBI Taxonomy" id="1911536"/>
    <lineage>
        <taxon>Bacteria</taxon>
        <taxon>Pseudomonadati</taxon>
        <taxon>Bacteroidota</taxon>
        <taxon>Cytophagia</taxon>
        <taxon>Cytophagales</taxon>
        <taxon>Hymenobacteraceae</taxon>
        <taxon>Pontibacter</taxon>
    </lineage>
</organism>
<dbReference type="InterPro" id="IPR018520">
    <property type="entry name" value="UPP_synth-like_CS"/>
</dbReference>
<dbReference type="CDD" id="cd00475">
    <property type="entry name" value="Cis_IPPS"/>
    <property type="match status" value="1"/>
</dbReference>
<feature type="active site" evidence="2">
    <location>
        <position position="21"/>
    </location>
</feature>
<comment type="cofactor">
    <cofactor evidence="2">
        <name>Mg(2+)</name>
        <dbReference type="ChEBI" id="CHEBI:18420"/>
    </cofactor>
    <text evidence="2">Binds 2 magnesium ions per subunit.</text>
</comment>
<evidence type="ECO:0000256" key="1">
    <source>
        <dbReference type="ARBA" id="ARBA00022679"/>
    </source>
</evidence>
<dbReference type="HAMAP" id="MF_01139">
    <property type="entry name" value="ISPT"/>
    <property type="match status" value="1"/>
</dbReference>
<name>A0ABS7CWR8_9BACT</name>
<feature type="binding site" evidence="2">
    <location>
        <position position="189"/>
    </location>
    <ligand>
        <name>substrate</name>
    </ligand>
</feature>
<evidence type="ECO:0000256" key="2">
    <source>
        <dbReference type="HAMAP-Rule" id="MF_01139"/>
    </source>
</evidence>
<dbReference type="SUPFAM" id="SSF64005">
    <property type="entry name" value="Undecaprenyl diphosphate synthase"/>
    <property type="match status" value="1"/>
</dbReference>
<dbReference type="PROSITE" id="PS01066">
    <property type="entry name" value="UPP_SYNTHASE"/>
    <property type="match status" value="1"/>
</dbReference>
<keyword evidence="4" id="KW-1185">Reference proteome</keyword>
<comment type="subunit">
    <text evidence="2">Homodimer.</text>
</comment>
<dbReference type="NCBIfam" id="NF011405">
    <property type="entry name" value="PRK14830.1"/>
    <property type="match status" value="1"/>
</dbReference>
<dbReference type="InterPro" id="IPR001441">
    <property type="entry name" value="UPP_synth-like"/>
</dbReference>
<feature type="active site" description="Proton acceptor" evidence="2">
    <location>
        <position position="69"/>
    </location>
</feature>
<dbReference type="GO" id="GO:0016740">
    <property type="term" value="F:transferase activity"/>
    <property type="evidence" value="ECO:0007669"/>
    <property type="project" value="UniProtKB-KW"/>
</dbReference>
<sequence>MDLKEKVDLNNLPRHIAVIMDGNGRWAKQRGGLRIFGHQSAITAVRETVESAAELGVEYLTLYAFSTENWKRPATEVSALMQLLVSTIRKETATLNKNNIRLQTIGNTASLPASCQKELMEAIELTKQNTRMTLVLALSYSGRWDITQAMQRIAIEVGQSNIKPEDINESTVANYLSTAGMPDPELLIRTSGEQRISNFLLWQMAYTELYITELLWPDFRKEHLFEAIISYQRRERRFGKTSEQLTK</sequence>
<dbReference type="RefSeq" id="WP_219878157.1">
    <property type="nucleotide sequence ID" value="NZ_JAHYXK010000013.1"/>
</dbReference>
<evidence type="ECO:0000313" key="3">
    <source>
        <dbReference type="EMBL" id="MBW7468279.1"/>
    </source>
</evidence>
<feature type="binding site" evidence="2">
    <location>
        <position position="72"/>
    </location>
    <ligand>
        <name>substrate</name>
    </ligand>
</feature>
<dbReference type="EC" id="2.5.1.-" evidence="2"/>
<comment type="similarity">
    <text evidence="2">Belongs to the UPP synthase family.</text>
</comment>
<dbReference type="NCBIfam" id="TIGR00055">
    <property type="entry name" value="uppS"/>
    <property type="match status" value="1"/>
</dbReference>